<evidence type="ECO:0000313" key="2">
    <source>
        <dbReference type="Proteomes" id="UP001159363"/>
    </source>
</evidence>
<dbReference type="EMBL" id="JARBHB010000001">
    <property type="protein sequence ID" value="KAJ8896930.1"/>
    <property type="molecule type" value="Genomic_DNA"/>
</dbReference>
<proteinExistence type="predicted"/>
<keyword evidence="2" id="KW-1185">Reference proteome</keyword>
<organism evidence="1 2">
    <name type="scientific">Dryococelus australis</name>
    <dbReference type="NCBI Taxonomy" id="614101"/>
    <lineage>
        <taxon>Eukaryota</taxon>
        <taxon>Metazoa</taxon>
        <taxon>Ecdysozoa</taxon>
        <taxon>Arthropoda</taxon>
        <taxon>Hexapoda</taxon>
        <taxon>Insecta</taxon>
        <taxon>Pterygota</taxon>
        <taxon>Neoptera</taxon>
        <taxon>Polyneoptera</taxon>
        <taxon>Phasmatodea</taxon>
        <taxon>Verophasmatodea</taxon>
        <taxon>Anareolatae</taxon>
        <taxon>Phasmatidae</taxon>
        <taxon>Eurycanthinae</taxon>
        <taxon>Dryococelus</taxon>
    </lineage>
</organism>
<reference evidence="1 2" key="1">
    <citation type="submission" date="2023-02" db="EMBL/GenBank/DDBJ databases">
        <title>LHISI_Scaffold_Assembly.</title>
        <authorList>
            <person name="Stuart O.P."/>
            <person name="Cleave R."/>
            <person name="Magrath M.J.L."/>
            <person name="Mikheyev A.S."/>
        </authorList>
    </citation>
    <scope>NUCLEOTIDE SEQUENCE [LARGE SCALE GENOMIC DNA]</scope>
    <source>
        <strain evidence="1">Daus_M_001</strain>
        <tissue evidence="1">Leg muscle</tissue>
    </source>
</reference>
<gene>
    <name evidence="1" type="ORF">PR048_002276</name>
</gene>
<evidence type="ECO:0000313" key="1">
    <source>
        <dbReference type="EMBL" id="KAJ8896930.1"/>
    </source>
</evidence>
<name>A0ABQ9IJQ4_9NEOP</name>
<sequence length="362" mass="40658">MPRYPYSLPSPPQETYTQRNLYDQRTLFIMPEPPLHNNVRTGAKTKIQSRASSNRPLWLSGYPARLPPMRSGFNPRADHSGFLHVGIVPDDAIGRRFSWGSPVSPAPSFRCCSILISITLIGSQDLSVKSCPNFFTHPREASSGMIPTCKNPGVTRPGMEPGLPWWEASRGVNNLHLHRLLFSSKPVGDEEYASTPCWLLGNWPPTLPTITLRNCGQPQNRGFAPPRLQPARMMRSTVPWRWRAPRSHRLTPLNERMSPAAKPEWYRGTLNLRLCWMPSHSPSRRRAPIIVPKCLVAPSWPLPGMKTQHLPAMREENNLYAPVTAVTSLAARVHRPGLREGVAPAYPLGMCHTQLLPVVQHD</sequence>
<accession>A0ABQ9IJQ4</accession>
<comment type="caution">
    <text evidence="1">The sequence shown here is derived from an EMBL/GenBank/DDBJ whole genome shotgun (WGS) entry which is preliminary data.</text>
</comment>
<protein>
    <submittedName>
        <fullName evidence="1">Uncharacterized protein</fullName>
    </submittedName>
</protein>
<dbReference type="Proteomes" id="UP001159363">
    <property type="component" value="Chromosome 1"/>
</dbReference>